<sequence length="105" mass="11913">MANDEPGIEPAAETKKTGRPEKMKKNLEQRLARIGGQVKGIARMIENDVYCDDILNQVTAVHSALSSVRNILLENHIQNCVLHSIENKEYEIINELMVTLKRMLK</sequence>
<dbReference type="InterPro" id="IPR003735">
    <property type="entry name" value="Metal_Tscrpt_repr"/>
</dbReference>
<evidence type="ECO:0008006" key="3">
    <source>
        <dbReference type="Google" id="ProtNLM"/>
    </source>
</evidence>
<dbReference type="InterPro" id="IPR038390">
    <property type="entry name" value="Metal_Tscrpt_repr_sf"/>
</dbReference>
<feature type="region of interest" description="Disordered" evidence="1">
    <location>
        <begin position="1"/>
        <end position="25"/>
    </location>
</feature>
<dbReference type="PANTHER" id="PTHR33677:SF3">
    <property type="entry name" value="COPPER-SENSING TRANSCRIPTIONAL REPRESSOR RICR"/>
    <property type="match status" value="1"/>
</dbReference>
<proteinExistence type="predicted"/>
<feature type="compositionally biased region" description="Basic and acidic residues" evidence="1">
    <location>
        <begin position="12"/>
        <end position="25"/>
    </location>
</feature>
<organism evidence="2">
    <name type="scientific">marine sediment metagenome</name>
    <dbReference type="NCBI Taxonomy" id="412755"/>
    <lineage>
        <taxon>unclassified sequences</taxon>
        <taxon>metagenomes</taxon>
        <taxon>ecological metagenomes</taxon>
    </lineage>
</organism>
<dbReference type="Pfam" id="PF02583">
    <property type="entry name" value="Trns_repr_metal"/>
    <property type="match status" value="1"/>
</dbReference>
<evidence type="ECO:0000256" key="1">
    <source>
        <dbReference type="SAM" id="MobiDB-lite"/>
    </source>
</evidence>
<protein>
    <recommendedName>
        <fullName evidence="3">Copper-sensing transcriptional repressor CsoR</fullName>
    </recommendedName>
</protein>
<name>A0A0F8WE05_9ZZZZ</name>
<dbReference type="Gene3D" id="1.20.58.1000">
    <property type="entry name" value="Metal-sensitive repressor, helix protomer"/>
    <property type="match status" value="1"/>
</dbReference>
<dbReference type="PANTHER" id="PTHR33677">
    <property type="entry name" value="TRANSCRIPTIONAL REPRESSOR FRMR-RELATED"/>
    <property type="match status" value="1"/>
</dbReference>
<dbReference type="EMBL" id="LAZR01065665">
    <property type="protein sequence ID" value="KKK55082.1"/>
    <property type="molecule type" value="Genomic_DNA"/>
</dbReference>
<comment type="caution">
    <text evidence="2">The sequence shown here is derived from an EMBL/GenBank/DDBJ whole genome shotgun (WGS) entry which is preliminary data.</text>
</comment>
<dbReference type="GO" id="GO:0006355">
    <property type="term" value="P:regulation of DNA-templated transcription"/>
    <property type="evidence" value="ECO:0007669"/>
    <property type="project" value="InterPro"/>
</dbReference>
<dbReference type="AlphaFoldDB" id="A0A0F8WE05"/>
<gene>
    <name evidence="2" type="ORF">LCGC14_3078160</name>
</gene>
<reference evidence="2" key="1">
    <citation type="journal article" date="2015" name="Nature">
        <title>Complex archaea that bridge the gap between prokaryotes and eukaryotes.</title>
        <authorList>
            <person name="Spang A."/>
            <person name="Saw J.H."/>
            <person name="Jorgensen S.L."/>
            <person name="Zaremba-Niedzwiedzka K."/>
            <person name="Martijn J."/>
            <person name="Lind A.E."/>
            <person name="van Eijk R."/>
            <person name="Schleper C."/>
            <person name="Guy L."/>
            <person name="Ettema T.J."/>
        </authorList>
    </citation>
    <scope>NUCLEOTIDE SEQUENCE</scope>
</reference>
<dbReference type="GO" id="GO:0003677">
    <property type="term" value="F:DNA binding"/>
    <property type="evidence" value="ECO:0007669"/>
    <property type="project" value="InterPro"/>
</dbReference>
<evidence type="ECO:0000313" key="2">
    <source>
        <dbReference type="EMBL" id="KKK55082.1"/>
    </source>
</evidence>
<accession>A0A0F8WE05</accession>
<dbReference type="GO" id="GO:0046872">
    <property type="term" value="F:metal ion binding"/>
    <property type="evidence" value="ECO:0007669"/>
    <property type="project" value="InterPro"/>
</dbReference>